<dbReference type="OrthoDB" id="7467262at2759"/>
<organism evidence="1 2">
    <name type="scientific">Brenthis ino</name>
    <name type="common">lesser marbled fritillary</name>
    <dbReference type="NCBI Taxonomy" id="405034"/>
    <lineage>
        <taxon>Eukaryota</taxon>
        <taxon>Metazoa</taxon>
        <taxon>Ecdysozoa</taxon>
        <taxon>Arthropoda</taxon>
        <taxon>Hexapoda</taxon>
        <taxon>Insecta</taxon>
        <taxon>Pterygota</taxon>
        <taxon>Neoptera</taxon>
        <taxon>Endopterygota</taxon>
        <taxon>Lepidoptera</taxon>
        <taxon>Glossata</taxon>
        <taxon>Ditrysia</taxon>
        <taxon>Papilionoidea</taxon>
        <taxon>Nymphalidae</taxon>
        <taxon>Heliconiinae</taxon>
        <taxon>Argynnini</taxon>
        <taxon>Brenthis</taxon>
    </lineage>
</organism>
<sequence>MLVGLALCDDKNATTTEATATSTIAPNAHAEAHKSTFLGDLGKAVSDIPEAFVATCRDALASLGKMFVDVPLGLVEAFKDGAEVIESVVLALVRGIFS</sequence>
<accession>A0A8J9UJV3</accession>
<proteinExistence type="predicted"/>
<evidence type="ECO:0000313" key="1">
    <source>
        <dbReference type="EMBL" id="CAH0721656.1"/>
    </source>
</evidence>
<gene>
    <name evidence="1" type="ORF">BINO364_LOCUS7727</name>
</gene>
<keyword evidence="2" id="KW-1185">Reference proteome</keyword>
<reference evidence="1" key="1">
    <citation type="submission" date="2021-12" db="EMBL/GenBank/DDBJ databases">
        <authorList>
            <person name="Martin H S."/>
        </authorList>
    </citation>
    <scope>NUCLEOTIDE SEQUENCE</scope>
</reference>
<dbReference type="EMBL" id="OV170222">
    <property type="protein sequence ID" value="CAH0721656.1"/>
    <property type="molecule type" value="Genomic_DNA"/>
</dbReference>
<dbReference type="AlphaFoldDB" id="A0A8J9UJV3"/>
<feature type="non-terminal residue" evidence="1">
    <location>
        <position position="98"/>
    </location>
</feature>
<dbReference type="Proteomes" id="UP000838878">
    <property type="component" value="Chromosome 2"/>
</dbReference>
<name>A0A8J9UJV3_9NEOP</name>
<evidence type="ECO:0000313" key="2">
    <source>
        <dbReference type="Proteomes" id="UP000838878"/>
    </source>
</evidence>
<protein>
    <submittedName>
        <fullName evidence="1">Uncharacterized protein</fullName>
    </submittedName>
</protein>